<dbReference type="EMBL" id="HBIP01027876">
    <property type="protein sequence ID" value="CAE0501787.1"/>
    <property type="molecule type" value="Transcribed_RNA"/>
</dbReference>
<gene>
    <name evidence="2" type="ORF">DTER00134_LOCUS16860</name>
    <name evidence="3" type="ORF">DTER00134_LOCUS16861</name>
</gene>
<feature type="compositionally biased region" description="Low complexity" evidence="1">
    <location>
        <begin position="169"/>
        <end position="196"/>
    </location>
</feature>
<feature type="compositionally biased region" description="Polar residues" evidence="1">
    <location>
        <begin position="78"/>
        <end position="89"/>
    </location>
</feature>
<accession>A0A6S8MQ55</accession>
<evidence type="ECO:0000256" key="1">
    <source>
        <dbReference type="SAM" id="MobiDB-lite"/>
    </source>
</evidence>
<name>A0A6S8MQ55_DUNTE</name>
<feature type="region of interest" description="Disordered" evidence="1">
    <location>
        <begin position="71"/>
        <end position="204"/>
    </location>
</feature>
<protein>
    <submittedName>
        <fullName evidence="3">Uncharacterized protein</fullName>
    </submittedName>
</protein>
<evidence type="ECO:0000313" key="3">
    <source>
        <dbReference type="EMBL" id="CAE0501788.1"/>
    </source>
</evidence>
<reference evidence="3" key="1">
    <citation type="submission" date="2021-01" db="EMBL/GenBank/DDBJ databases">
        <authorList>
            <person name="Corre E."/>
            <person name="Pelletier E."/>
            <person name="Niang G."/>
            <person name="Scheremetjew M."/>
            <person name="Finn R."/>
            <person name="Kale V."/>
            <person name="Holt S."/>
            <person name="Cochrane G."/>
            <person name="Meng A."/>
            <person name="Brown T."/>
            <person name="Cohen L."/>
        </authorList>
    </citation>
    <scope>NUCLEOTIDE SEQUENCE</scope>
    <source>
        <strain evidence="3">CCMP1320</strain>
    </source>
</reference>
<dbReference type="EMBL" id="HBIP01027877">
    <property type="protein sequence ID" value="CAE0501788.1"/>
    <property type="molecule type" value="Transcribed_RNA"/>
</dbReference>
<sequence length="273" mass="28119">MQQSDVTVAAMDKQDGGYRDLARSIDASITRMAILMLKLVGARIGLGVEHMRTSVPNYQLLLGGQQRAASTAAIDVPPSSSSPIGSQADPSGAPPHSQPSAPQATAPRSMPSSQPSTPNLGSRSRPASGSAASMSPWQTPRSTPSSSSSPTAGNSLVKASVGAYQGEEAPSSNSALVAAAAAARAAVAARSKNDASQQQGGGAEALVDAIRGQLPGQEDEASITGEAVKMARTLSADEVLRLLEEEGRDVGKVMERLSSQSQSQDKLFRVEKR</sequence>
<dbReference type="AlphaFoldDB" id="A0A6S8MQ55"/>
<evidence type="ECO:0000313" key="2">
    <source>
        <dbReference type="EMBL" id="CAE0501787.1"/>
    </source>
</evidence>
<organism evidence="3">
    <name type="scientific">Dunaliella tertiolecta</name>
    <name type="common">Green alga</name>
    <dbReference type="NCBI Taxonomy" id="3047"/>
    <lineage>
        <taxon>Eukaryota</taxon>
        <taxon>Viridiplantae</taxon>
        <taxon>Chlorophyta</taxon>
        <taxon>core chlorophytes</taxon>
        <taxon>Chlorophyceae</taxon>
        <taxon>CS clade</taxon>
        <taxon>Chlamydomonadales</taxon>
        <taxon>Dunaliellaceae</taxon>
        <taxon>Dunaliella</taxon>
    </lineage>
</organism>
<feature type="compositionally biased region" description="Low complexity" evidence="1">
    <location>
        <begin position="98"/>
        <end position="109"/>
    </location>
</feature>
<proteinExistence type="predicted"/>
<feature type="compositionally biased region" description="Polar residues" evidence="1">
    <location>
        <begin position="110"/>
        <end position="120"/>
    </location>
</feature>
<feature type="compositionally biased region" description="Low complexity" evidence="1">
    <location>
        <begin position="121"/>
        <end position="151"/>
    </location>
</feature>